<dbReference type="InterPro" id="IPR056524">
    <property type="entry name" value="KIF6/9_C"/>
</dbReference>
<feature type="binding site" evidence="3">
    <location>
        <begin position="97"/>
        <end position="104"/>
    </location>
    <ligand>
        <name>ATP</name>
        <dbReference type="ChEBI" id="CHEBI:30616"/>
    </ligand>
</feature>
<keyword evidence="4" id="KW-0493">Microtubule</keyword>
<dbReference type="CDD" id="cd00106">
    <property type="entry name" value="KISc"/>
    <property type="match status" value="1"/>
</dbReference>
<dbReference type="Pfam" id="PF00225">
    <property type="entry name" value="Kinesin"/>
    <property type="match status" value="1"/>
</dbReference>
<gene>
    <name evidence="8" type="ORF">M9Y10_042439</name>
</gene>
<evidence type="ECO:0000256" key="5">
    <source>
        <dbReference type="SAM" id="Coils"/>
    </source>
</evidence>
<keyword evidence="5" id="KW-0175">Coiled coil</keyword>
<feature type="compositionally biased region" description="Basic and acidic residues" evidence="6">
    <location>
        <begin position="457"/>
        <end position="482"/>
    </location>
</feature>
<dbReference type="InterPro" id="IPR027640">
    <property type="entry name" value="Kinesin-like_fam"/>
</dbReference>
<name>A0ABR2GNN6_9EUKA</name>
<evidence type="ECO:0000259" key="7">
    <source>
        <dbReference type="PROSITE" id="PS50067"/>
    </source>
</evidence>
<keyword evidence="2 3" id="KW-0067">ATP-binding</keyword>
<evidence type="ECO:0000256" key="6">
    <source>
        <dbReference type="SAM" id="MobiDB-lite"/>
    </source>
</evidence>
<evidence type="ECO:0000256" key="3">
    <source>
        <dbReference type="PROSITE-ProRule" id="PRU00283"/>
    </source>
</evidence>
<reference evidence="8 9" key="1">
    <citation type="submission" date="2024-04" db="EMBL/GenBank/DDBJ databases">
        <title>Tritrichomonas musculus Genome.</title>
        <authorList>
            <person name="Alves-Ferreira E."/>
            <person name="Grigg M."/>
            <person name="Lorenzi H."/>
            <person name="Galac M."/>
        </authorList>
    </citation>
    <scope>NUCLEOTIDE SEQUENCE [LARGE SCALE GENOMIC DNA]</scope>
    <source>
        <strain evidence="8 9">EAF2021</strain>
    </source>
</reference>
<organism evidence="8 9">
    <name type="scientific">Tritrichomonas musculus</name>
    <dbReference type="NCBI Taxonomy" id="1915356"/>
    <lineage>
        <taxon>Eukaryota</taxon>
        <taxon>Metamonada</taxon>
        <taxon>Parabasalia</taxon>
        <taxon>Tritrichomonadida</taxon>
        <taxon>Tritrichomonadidae</taxon>
        <taxon>Tritrichomonas</taxon>
    </lineage>
</organism>
<dbReference type="SUPFAM" id="SSF52540">
    <property type="entry name" value="P-loop containing nucleoside triphosphate hydrolases"/>
    <property type="match status" value="1"/>
</dbReference>
<dbReference type="SMART" id="SM00129">
    <property type="entry name" value="KISc"/>
    <property type="match status" value="1"/>
</dbReference>
<feature type="region of interest" description="Disordered" evidence="6">
    <location>
        <begin position="712"/>
        <end position="762"/>
    </location>
</feature>
<evidence type="ECO:0000313" key="9">
    <source>
        <dbReference type="Proteomes" id="UP001470230"/>
    </source>
</evidence>
<sequence length="791" mass="89778">MSKETNIQVVARVRACFEPSEDYYDFHRNEIGDTGIRIEVKPGMKFGWLTNPKPHYEYNFSSLFWKDSKQDRIFQDVAMPLISHALDGFNATLFAYGQTGSGKTYTLSGGDNYDDRGIIPRSISYVFQKVRQDTQFRYDISLSYIEIYNNMAYDLLSSEEEQRDRSLDKLTKVQIIDNTSSEGPPSSKNQGSVILMHDNQSHTSPLRKCNDDETAFMLLFLGETNRAIAATQSNDVSSRSHCILTLHIECRDGNGSVKSSKLNFVDLAGSERTENLGDEQNRIREARYINQSLFYLHNVIEKLNTGSDFIPYRDSKITLYLKDSLGGNCMTTMIATLSSKTMHIHETISTCKFAMSVMTIKNNAKVNVSADPQVLIARLRQEICRLKDELAIERGEKNEEPIDLEEADRLKQYVRNFMSGKDEMPSLSKKRVEFCWDYVRTHGFSDKQAQLTDSTNGDEKGESLNDEGSKPDGGKQMSDPELRKAAQKLAKKLQRREAEISVLVNMLNQSKSRLNAYVQTNIAENDENDNDYNDNDNDNDNEQAQQPPVPENPQEKAEAWKKFMLNHPKYAALISNQKTLEAKITSAKTISTKAKQMKSTVEENKEKLKERFAEIEGKDTESDPVMIDLTNKIYSDTNQYTKMVNELTSLKHEVQTIQKIIQQLKKTIKGDFTDFWMSHLKPSQNQRMKQNIPSVHVNASSTVSDASVSISSISSEAAPQQSSLRRPKSRNSSSLSSSASAPDPNHPKEIDDEIVIQSTGDERADELIKQFEQKKKQYLSSKSVKKQQPPQ</sequence>
<accession>A0ABR2GNN6</accession>
<keyword evidence="3 4" id="KW-0505">Motor protein</keyword>
<dbReference type="PRINTS" id="PR00380">
    <property type="entry name" value="KINESINHEAVY"/>
</dbReference>
<dbReference type="InterPro" id="IPR027417">
    <property type="entry name" value="P-loop_NTPase"/>
</dbReference>
<feature type="compositionally biased region" description="Low complexity" evidence="6">
    <location>
        <begin position="712"/>
        <end position="742"/>
    </location>
</feature>
<dbReference type="PROSITE" id="PS50067">
    <property type="entry name" value="KINESIN_MOTOR_2"/>
    <property type="match status" value="1"/>
</dbReference>
<feature type="domain" description="Kinesin motor" evidence="7">
    <location>
        <begin position="6"/>
        <end position="360"/>
    </location>
</feature>
<keyword evidence="9" id="KW-1185">Reference proteome</keyword>
<dbReference type="InterPro" id="IPR001752">
    <property type="entry name" value="Kinesin_motor_dom"/>
</dbReference>
<evidence type="ECO:0000256" key="1">
    <source>
        <dbReference type="ARBA" id="ARBA00022741"/>
    </source>
</evidence>
<proteinExistence type="inferred from homology"/>
<feature type="coiled-coil region" evidence="5">
    <location>
        <begin position="591"/>
        <end position="618"/>
    </location>
</feature>
<dbReference type="InterPro" id="IPR036961">
    <property type="entry name" value="Kinesin_motor_dom_sf"/>
</dbReference>
<comment type="similarity">
    <text evidence="3 4">Belongs to the TRAFAC class myosin-kinesin ATPase superfamily. Kinesin family.</text>
</comment>
<evidence type="ECO:0000256" key="2">
    <source>
        <dbReference type="ARBA" id="ARBA00022840"/>
    </source>
</evidence>
<dbReference type="PANTHER" id="PTHR47968:SF67">
    <property type="entry name" value="KINESIN MOTOR DOMAIN-CONTAINING PROTEIN"/>
    <property type="match status" value="1"/>
</dbReference>
<comment type="caution">
    <text evidence="8">The sequence shown here is derived from an EMBL/GenBank/DDBJ whole genome shotgun (WGS) entry which is preliminary data.</text>
</comment>
<dbReference type="Pfam" id="PF23735">
    <property type="entry name" value="KIF9"/>
    <property type="match status" value="1"/>
</dbReference>
<keyword evidence="1 3" id="KW-0547">Nucleotide-binding</keyword>
<dbReference type="PROSITE" id="PS00411">
    <property type="entry name" value="KINESIN_MOTOR_1"/>
    <property type="match status" value="1"/>
</dbReference>
<dbReference type="InterPro" id="IPR019821">
    <property type="entry name" value="Kinesin_motor_CS"/>
</dbReference>
<dbReference type="Gene3D" id="3.40.850.10">
    <property type="entry name" value="Kinesin motor domain"/>
    <property type="match status" value="1"/>
</dbReference>
<feature type="region of interest" description="Disordered" evidence="6">
    <location>
        <begin position="448"/>
        <end position="482"/>
    </location>
</feature>
<protein>
    <recommendedName>
        <fullName evidence="4">Kinesin-like protein</fullName>
    </recommendedName>
</protein>
<dbReference type="Proteomes" id="UP001470230">
    <property type="component" value="Unassembled WGS sequence"/>
</dbReference>
<feature type="compositionally biased region" description="Acidic residues" evidence="6">
    <location>
        <begin position="524"/>
        <end position="541"/>
    </location>
</feature>
<feature type="region of interest" description="Disordered" evidence="6">
    <location>
        <begin position="523"/>
        <end position="556"/>
    </location>
</feature>
<dbReference type="EMBL" id="JAPFFF010000079">
    <property type="protein sequence ID" value="KAK8835553.1"/>
    <property type="molecule type" value="Genomic_DNA"/>
</dbReference>
<evidence type="ECO:0000256" key="4">
    <source>
        <dbReference type="RuleBase" id="RU000394"/>
    </source>
</evidence>
<dbReference type="PANTHER" id="PTHR47968">
    <property type="entry name" value="CENTROMERE PROTEIN E"/>
    <property type="match status" value="1"/>
</dbReference>
<evidence type="ECO:0000313" key="8">
    <source>
        <dbReference type="EMBL" id="KAK8835553.1"/>
    </source>
</evidence>